<sequence length="471" mass="50869">MARWRSGARTDAWGSLRTAQITLDDLPREVLDLAEVGRYEVLVDGLGGFTLTAALGTPVPGKIVLDPEFRLPGRQMSAAAAPGRPIGVPTDPAVLAEVRALVEEFGRFHTDLVGSAPTWAQPATEAELTAVETRLGVRLPEDLRALYLVLANDFAESGLLGRYSHTKLDWVEPWESWPESVFEQDPVYTVRPAGRVKRLSHSPWWVRFGGDRACNNLFVDLDPDVDGTRGQVIEHGRDFHGAPRLVAASVRDMLVDVVTALRAGRHEVRRGALDVAATFDTGSIEPHSTTFIGVPTEVDDPWRAQRVSLVDAGVADLADLANLSLLTDLNIVRAGRVVGDARRLPRLESLSIDAAAVDTEGTGGHPELWDLSLSGVQQAVRAHDLGGVIRLSIAGIDVPDLESLDVPKVLVADAAQVERLLRADKLRALAALSIESRAPLADVVRLRDQVSGERTEVFHVSGQGLPVVAGR</sequence>
<evidence type="ECO:0000313" key="3">
    <source>
        <dbReference type="Proteomes" id="UP001165042"/>
    </source>
</evidence>
<dbReference type="InterPro" id="IPR037883">
    <property type="entry name" value="Knr4/Smi1-like_sf"/>
</dbReference>
<name>A0A9W6V871_9PSEU</name>
<keyword evidence="3" id="KW-1185">Reference proteome</keyword>
<dbReference type="Proteomes" id="UP001165042">
    <property type="component" value="Unassembled WGS sequence"/>
</dbReference>
<proteinExistence type="predicted"/>
<dbReference type="AlphaFoldDB" id="A0A9W6V871"/>
<dbReference type="InterPro" id="IPR018958">
    <property type="entry name" value="Knr4/Smi1-like_dom"/>
</dbReference>
<reference evidence="2" key="1">
    <citation type="submission" date="2023-02" db="EMBL/GenBank/DDBJ databases">
        <title>Actinokineospora globicatena NBRC 15670.</title>
        <authorList>
            <person name="Ichikawa N."/>
            <person name="Sato H."/>
            <person name="Tonouchi N."/>
        </authorList>
    </citation>
    <scope>NUCLEOTIDE SEQUENCE</scope>
    <source>
        <strain evidence="2">NBRC 15670</strain>
    </source>
</reference>
<dbReference type="EMBL" id="BSSD01000001">
    <property type="protein sequence ID" value="GLW89658.1"/>
    <property type="molecule type" value="Genomic_DNA"/>
</dbReference>
<comment type="caution">
    <text evidence="2">The sequence shown here is derived from an EMBL/GenBank/DDBJ whole genome shotgun (WGS) entry which is preliminary data.</text>
</comment>
<gene>
    <name evidence="2" type="ORF">Aglo03_04740</name>
</gene>
<feature type="domain" description="Knr4/Smi1-like" evidence="1">
    <location>
        <begin position="122"/>
        <end position="256"/>
    </location>
</feature>
<protein>
    <recommendedName>
        <fullName evidence="1">Knr4/Smi1-like domain-containing protein</fullName>
    </recommendedName>
</protein>
<dbReference type="Pfam" id="PF09346">
    <property type="entry name" value="SMI1_KNR4"/>
    <property type="match status" value="1"/>
</dbReference>
<dbReference type="SMART" id="SM00860">
    <property type="entry name" value="SMI1_KNR4"/>
    <property type="match status" value="1"/>
</dbReference>
<evidence type="ECO:0000259" key="1">
    <source>
        <dbReference type="SMART" id="SM00860"/>
    </source>
</evidence>
<accession>A0A9W6V871</accession>
<dbReference type="SUPFAM" id="SSF160631">
    <property type="entry name" value="SMI1/KNR4-like"/>
    <property type="match status" value="1"/>
</dbReference>
<evidence type="ECO:0000313" key="2">
    <source>
        <dbReference type="EMBL" id="GLW89658.1"/>
    </source>
</evidence>
<organism evidence="2 3">
    <name type="scientific">Actinokineospora globicatena</name>
    <dbReference type="NCBI Taxonomy" id="103729"/>
    <lineage>
        <taxon>Bacteria</taxon>
        <taxon>Bacillati</taxon>
        <taxon>Actinomycetota</taxon>
        <taxon>Actinomycetes</taxon>
        <taxon>Pseudonocardiales</taxon>
        <taxon>Pseudonocardiaceae</taxon>
        <taxon>Actinokineospora</taxon>
    </lineage>
</organism>